<organism evidence="1 2">
    <name type="scientific">Leucogyrophana mollusca</name>
    <dbReference type="NCBI Taxonomy" id="85980"/>
    <lineage>
        <taxon>Eukaryota</taxon>
        <taxon>Fungi</taxon>
        <taxon>Dikarya</taxon>
        <taxon>Basidiomycota</taxon>
        <taxon>Agaricomycotina</taxon>
        <taxon>Agaricomycetes</taxon>
        <taxon>Agaricomycetidae</taxon>
        <taxon>Boletales</taxon>
        <taxon>Boletales incertae sedis</taxon>
        <taxon>Leucogyrophana</taxon>
    </lineage>
</organism>
<protein>
    <submittedName>
        <fullName evidence="1">Glutathione S-transferase</fullName>
    </submittedName>
</protein>
<sequence>MVLKIYGFPISICTKRVALVCREKNIPYELVTVDMMTGAHKGEAYTKVQPFGQVPYIDDDGFIVYESRAISRYLTKKYASQGTQELIPTGLKEEALFEQAASIELTNFDPIGNGIADENIFKRLRGEEPDQKRVSELVTLLEAKLNAYDSILAKQKYLAGSQVTLADLFHLPFGHMFGSMGIDALEKQPNVARWWKDISSRESWAAVKDGVA</sequence>
<gene>
    <name evidence="1" type="ORF">BV22DRAFT_1030284</name>
</gene>
<keyword evidence="2" id="KW-1185">Reference proteome</keyword>
<dbReference type="EMBL" id="MU266348">
    <property type="protein sequence ID" value="KAH7928889.1"/>
    <property type="molecule type" value="Genomic_DNA"/>
</dbReference>
<evidence type="ECO:0000313" key="1">
    <source>
        <dbReference type="EMBL" id="KAH7928889.1"/>
    </source>
</evidence>
<proteinExistence type="predicted"/>
<reference evidence="1" key="1">
    <citation type="journal article" date="2021" name="New Phytol.">
        <title>Evolutionary innovations through gain and loss of genes in the ectomycorrhizal Boletales.</title>
        <authorList>
            <person name="Wu G."/>
            <person name="Miyauchi S."/>
            <person name="Morin E."/>
            <person name="Kuo A."/>
            <person name="Drula E."/>
            <person name="Varga T."/>
            <person name="Kohler A."/>
            <person name="Feng B."/>
            <person name="Cao Y."/>
            <person name="Lipzen A."/>
            <person name="Daum C."/>
            <person name="Hundley H."/>
            <person name="Pangilinan J."/>
            <person name="Johnson J."/>
            <person name="Barry K."/>
            <person name="LaButti K."/>
            <person name="Ng V."/>
            <person name="Ahrendt S."/>
            <person name="Min B."/>
            <person name="Choi I.G."/>
            <person name="Park H."/>
            <person name="Plett J.M."/>
            <person name="Magnuson J."/>
            <person name="Spatafora J.W."/>
            <person name="Nagy L.G."/>
            <person name="Henrissat B."/>
            <person name="Grigoriev I.V."/>
            <person name="Yang Z.L."/>
            <person name="Xu J."/>
            <person name="Martin F.M."/>
        </authorList>
    </citation>
    <scope>NUCLEOTIDE SEQUENCE</scope>
    <source>
        <strain evidence="1">KUC20120723A-06</strain>
    </source>
</reference>
<dbReference type="Proteomes" id="UP000790709">
    <property type="component" value="Unassembled WGS sequence"/>
</dbReference>
<accession>A0ACB8BTB8</accession>
<comment type="caution">
    <text evidence="1">The sequence shown here is derived from an EMBL/GenBank/DDBJ whole genome shotgun (WGS) entry which is preliminary data.</text>
</comment>
<name>A0ACB8BTB8_9AGAM</name>
<evidence type="ECO:0000313" key="2">
    <source>
        <dbReference type="Proteomes" id="UP000790709"/>
    </source>
</evidence>